<proteinExistence type="predicted"/>
<dbReference type="KEGG" id="ltr:EVS81_01740"/>
<feature type="region of interest" description="Disordered" evidence="1">
    <location>
        <begin position="47"/>
        <end position="68"/>
    </location>
</feature>
<gene>
    <name evidence="2" type="ORF">EVS81_01740</name>
</gene>
<name>A0A4P6KBW0_9MICO</name>
<protein>
    <submittedName>
        <fullName evidence="2">Uncharacterized protein</fullName>
    </submittedName>
</protein>
<dbReference type="EMBL" id="CP035806">
    <property type="protein sequence ID" value="QBE47707.1"/>
    <property type="molecule type" value="Genomic_DNA"/>
</dbReference>
<dbReference type="Proteomes" id="UP000289260">
    <property type="component" value="Chromosome"/>
</dbReference>
<evidence type="ECO:0000313" key="3">
    <source>
        <dbReference type="Proteomes" id="UP000289260"/>
    </source>
</evidence>
<evidence type="ECO:0000313" key="2">
    <source>
        <dbReference type="EMBL" id="QBE47707.1"/>
    </source>
</evidence>
<feature type="region of interest" description="Disordered" evidence="1">
    <location>
        <begin position="1"/>
        <end position="23"/>
    </location>
</feature>
<sequence length="68" mass="7668">MSRPYERKTDRRSREERKYSVRAEHRAQPDVDLLAELLIRFALQETGAGRASVSEPGKAALAGIRAQT</sequence>
<dbReference type="OrthoDB" id="3730586at2"/>
<dbReference type="AlphaFoldDB" id="A0A4P6KBW0"/>
<accession>A0A4P6KBW0</accession>
<organism evidence="2 3">
    <name type="scientific">Leucobacter triazinivorans</name>
    <dbReference type="NCBI Taxonomy" id="1784719"/>
    <lineage>
        <taxon>Bacteria</taxon>
        <taxon>Bacillati</taxon>
        <taxon>Actinomycetota</taxon>
        <taxon>Actinomycetes</taxon>
        <taxon>Micrococcales</taxon>
        <taxon>Microbacteriaceae</taxon>
        <taxon>Leucobacter</taxon>
    </lineage>
</organism>
<evidence type="ECO:0000256" key="1">
    <source>
        <dbReference type="SAM" id="MobiDB-lite"/>
    </source>
</evidence>
<keyword evidence="3" id="KW-1185">Reference proteome</keyword>
<reference evidence="2 3" key="1">
    <citation type="submission" date="2019-02" db="EMBL/GenBank/DDBJ databases">
        <authorList>
            <person name="Sun L."/>
            <person name="Pan D."/>
            <person name="Wu X."/>
        </authorList>
    </citation>
    <scope>NUCLEOTIDE SEQUENCE [LARGE SCALE GENOMIC DNA]</scope>
    <source>
        <strain evidence="2 3">JW-1</strain>
    </source>
</reference>